<reference evidence="12 13" key="1">
    <citation type="submission" date="2018-06" db="EMBL/GenBank/DDBJ databases">
        <authorList>
            <consortium name="Pathogen Informatics"/>
            <person name="Doyle S."/>
        </authorList>
    </citation>
    <scope>NUCLEOTIDE SEQUENCE [LARGE SCALE GENOMIC DNA]</scope>
    <source>
        <strain evidence="12 13">NCTC12475</strain>
    </source>
</reference>
<keyword evidence="2 9" id="KW-0436">Ligase</keyword>
<dbReference type="PROSITE" id="PS50862">
    <property type="entry name" value="AA_TRNA_LIGASE_II"/>
    <property type="match status" value="1"/>
</dbReference>
<dbReference type="NCBIfam" id="NF001756">
    <property type="entry name" value="PRK00484.1"/>
    <property type="match status" value="1"/>
</dbReference>
<evidence type="ECO:0000256" key="5">
    <source>
        <dbReference type="ARBA" id="ARBA00022840"/>
    </source>
</evidence>
<dbReference type="InterPro" id="IPR006195">
    <property type="entry name" value="aa-tRNA-synth_II"/>
</dbReference>
<dbReference type="NCBIfam" id="TIGR00499">
    <property type="entry name" value="lysS_bact"/>
    <property type="match status" value="1"/>
</dbReference>
<dbReference type="OrthoDB" id="9801152at2"/>
<dbReference type="AlphaFoldDB" id="A0A381DLQ2"/>
<dbReference type="GO" id="GO:0000287">
    <property type="term" value="F:magnesium ion binding"/>
    <property type="evidence" value="ECO:0007669"/>
    <property type="project" value="UniProtKB-UniRule"/>
</dbReference>
<dbReference type="InterPro" id="IPR004364">
    <property type="entry name" value="Aa-tRNA-synt_II"/>
</dbReference>
<dbReference type="FunFam" id="2.40.50.140:FF:000024">
    <property type="entry name" value="Lysine--tRNA ligase"/>
    <property type="match status" value="1"/>
</dbReference>
<keyword evidence="13" id="KW-1185">Reference proteome</keyword>
<accession>A0A381DLQ2</accession>
<comment type="catalytic activity">
    <reaction evidence="8 9 10">
        <text>tRNA(Lys) + L-lysine + ATP = L-lysyl-tRNA(Lys) + AMP + diphosphate</text>
        <dbReference type="Rhea" id="RHEA:20792"/>
        <dbReference type="Rhea" id="RHEA-COMP:9696"/>
        <dbReference type="Rhea" id="RHEA-COMP:9697"/>
        <dbReference type="ChEBI" id="CHEBI:30616"/>
        <dbReference type="ChEBI" id="CHEBI:32551"/>
        <dbReference type="ChEBI" id="CHEBI:33019"/>
        <dbReference type="ChEBI" id="CHEBI:78442"/>
        <dbReference type="ChEBI" id="CHEBI:78529"/>
        <dbReference type="ChEBI" id="CHEBI:456215"/>
        <dbReference type="EC" id="6.1.1.6"/>
    </reaction>
</comment>
<dbReference type="PANTHER" id="PTHR42918">
    <property type="entry name" value="LYSYL-TRNA SYNTHETASE"/>
    <property type="match status" value="1"/>
</dbReference>
<evidence type="ECO:0000256" key="4">
    <source>
        <dbReference type="ARBA" id="ARBA00022741"/>
    </source>
</evidence>
<evidence type="ECO:0000256" key="8">
    <source>
        <dbReference type="ARBA" id="ARBA00048573"/>
    </source>
</evidence>
<dbReference type="GO" id="GO:0004824">
    <property type="term" value="F:lysine-tRNA ligase activity"/>
    <property type="evidence" value="ECO:0007669"/>
    <property type="project" value="UniProtKB-UniRule"/>
</dbReference>
<dbReference type="InterPro" id="IPR044136">
    <property type="entry name" value="Lys-tRNA-ligase_II_N"/>
</dbReference>
<dbReference type="EC" id="6.1.1.6" evidence="9"/>
<dbReference type="GO" id="GO:0005829">
    <property type="term" value="C:cytosol"/>
    <property type="evidence" value="ECO:0007669"/>
    <property type="project" value="TreeGrafter"/>
</dbReference>
<dbReference type="InterPro" id="IPR012340">
    <property type="entry name" value="NA-bd_OB-fold"/>
</dbReference>
<organism evidence="12 13">
    <name type="scientific">Campylobacter sputorum subsp. sputorum</name>
    <dbReference type="NCBI Taxonomy" id="32024"/>
    <lineage>
        <taxon>Bacteria</taxon>
        <taxon>Pseudomonadati</taxon>
        <taxon>Campylobacterota</taxon>
        <taxon>Epsilonproteobacteria</taxon>
        <taxon>Campylobacterales</taxon>
        <taxon>Campylobacteraceae</taxon>
        <taxon>Campylobacter</taxon>
    </lineage>
</organism>
<dbReference type="GO" id="GO:0005524">
    <property type="term" value="F:ATP binding"/>
    <property type="evidence" value="ECO:0007669"/>
    <property type="project" value="UniProtKB-UniRule"/>
</dbReference>
<evidence type="ECO:0000256" key="7">
    <source>
        <dbReference type="ARBA" id="ARBA00023146"/>
    </source>
</evidence>
<dbReference type="Gene3D" id="3.30.930.10">
    <property type="entry name" value="Bira Bifunctional Protein, Domain 2"/>
    <property type="match status" value="1"/>
</dbReference>
<keyword evidence="3 9" id="KW-0479">Metal-binding</keyword>
<keyword evidence="9 10" id="KW-0460">Magnesium</keyword>
<feature type="binding site" evidence="9">
    <location>
        <position position="413"/>
    </location>
    <ligand>
        <name>Mg(2+)</name>
        <dbReference type="ChEBI" id="CHEBI:18420"/>
        <label>2</label>
    </ligand>
</feature>
<keyword evidence="4 9" id="KW-0547">Nucleotide-binding</keyword>
<dbReference type="Gene3D" id="2.40.50.140">
    <property type="entry name" value="Nucleic acid-binding proteins"/>
    <property type="match status" value="1"/>
</dbReference>
<dbReference type="GO" id="GO:0000049">
    <property type="term" value="F:tRNA binding"/>
    <property type="evidence" value="ECO:0007669"/>
    <property type="project" value="TreeGrafter"/>
</dbReference>
<dbReference type="InterPro" id="IPR045864">
    <property type="entry name" value="aa-tRNA-synth_II/BPL/LPL"/>
</dbReference>
<keyword evidence="7 9" id="KW-0030">Aminoacyl-tRNA synthetase</keyword>
<feature type="binding site" evidence="9">
    <location>
        <position position="406"/>
    </location>
    <ligand>
        <name>Mg(2+)</name>
        <dbReference type="ChEBI" id="CHEBI:18420"/>
        <label>1</label>
    </ligand>
</feature>
<evidence type="ECO:0000256" key="2">
    <source>
        <dbReference type="ARBA" id="ARBA00022598"/>
    </source>
</evidence>
<keyword evidence="9" id="KW-0963">Cytoplasm</keyword>
<evidence type="ECO:0000256" key="1">
    <source>
        <dbReference type="ARBA" id="ARBA00008226"/>
    </source>
</evidence>
<dbReference type="HAMAP" id="MF_00252">
    <property type="entry name" value="Lys_tRNA_synth_class2"/>
    <property type="match status" value="1"/>
</dbReference>
<dbReference type="GO" id="GO:0006430">
    <property type="term" value="P:lysyl-tRNA aminoacylation"/>
    <property type="evidence" value="ECO:0007669"/>
    <property type="project" value="UniProtKB-UniRule"/>
</dbReference>
<feature type="domain" description="Aminoacyl-transfer RNA synthetases class-II family profile" evidence="11">
    <location>
        <begin position="179"/>
        <end position="494"/>
    </location>
</feature>
<evidence type="ECO:0000256" key="9">
    <source>
        <dbReference type="HAMAP-Rule" id="MF_00252"/>
    </source>
</evidence>
<dbReference type="SUPFAM" id="SSF50249">
    <property type="entry name" value="Nucleic acid-binding proteins"/>
    <property type="match status" value="1"/>
</dbReference>
<comment type="subunit">
    <text evidence="9">Homodimer.</text>
</comment>
<evidence type="ECO:0000256" key="10">
    <source>
        <dbReference type="RuleBase" id="RU000336"/>
    </source>
</evidence>
<dbReference type="SUPFAM" id="SSF55681">
    <property type="entry name" value="Class II aaRS and biotin synthetases"/>
    <property type="match status" value="1"/>
</dbReference>
<evidence type="ECO:0000256" key="3">
    <source>
        <dbReference type="ARBA" id="ARBA00022723"/>
    </source>
</evidence>
<feature type="binding site" evidence="9">
    <location>
        <position position="413"/>
    </location>
    <ligand>
        <name>Mg(2+)</name>
        <dbReference type="ChEBI" id="CHEBI:18420"/>
        <label>1</label>
    </ligand>
</feature>
<evidence type="ECO:0000313" key="13">
    <source>
        <dbReference type="Proteomes" id="UP000254920"/>
    </source>
</evidence>
<gene>
    <name evidence="9 12" type="primary">lysS</name>
    <name evidence="12" type="ORF">NCTC12475_01797</name>
</gene>
<dbReference type="EMBL" id="UFVD01000001">
    <property type="protein sequence ID" value="SUX11568.1"/>
    <property type="molecule type" value="Genomic_DNA"/>
</dbReference>
<evidence type="ECO:0000259" key="11">
    <source>
        <dbReference type="PROSITE" id="PS50862"/>
    </source>
</evidence>
<dbReference type="PANTHER" id="PTHR42918:SF15">
    <property type="entry name" value="LYSINE--TRNA LIGASE, CHLOROPLASTIC_MITOCHONDRIAL"/>
    <property type="match status" value="1"/>
</dbReference>
<dbReference type="CDD" id="cd00775">
    <property type="entry name" value="LysRS_core"/>
    <property type="match status" value="1"/>
</dbReference>
<comment type="cofactor">
    <cofactor evidence="9 10">
        <name>Mg(2+)</name>
        <dbReference type="ChEBI" id="CHEBI:18420"/>
    </cofactor>
    <text evidence="9 10">Binds 3 Mg(2+) ions per subunit.</text>
</comment>
<dbReference type="InterPro" id="IPR004365">
    <property type="entry name" value="NA-bd_OB_tRNA"/>
</dbReference>
<keyword evidence="6 9" id="KW-0648">Protein biosynthesis</keyword>
<dbReference type="Pfam" id="PF01336">
    <property type="entry name" value="tRNA_anti-codon"/>
    <property type="match status" value="1"/>
</dbReference>
<sequence length="506" mass="58513">MIFDTQFEEQRIQKIKDINDIGINPYPHFLKKDINISEFKSKFAHIKNTEEKRESEENSVTLAGRVKLKRVAGKSTFANIEDQSGNIQIYFSRDSIGEEKYSFSKKNIEVGDIITVKGYAFITKTGEFSLHASDITLASKSISPLPEKFHGLTDKEMRYRQRYLDMIMNSEVRETFEKRSFIIKIIRRFFEERGFLEVETPMMHPIAGGANAKPFITHHNALDVDRYLKIAPELYLKRLVVGGMEAVFEINRCFRNEGMDLTHNPEFTSIEFYWAWHDYFEVMDLTEELFKELLDKLNLEKIIKFDGRDIDFSKPFARIKYLDALSDIGGISKEIINDKEQILAKLKQDGFEANDKLDLGHLQAELFDNYVEDKLINPTFIIDFPISISPLSRRSDKDSNIAERFELFIAGRELANAFNELNDPLDQYNRFKAQIDAKNAGDDEAHEMDEDYVKALGYAMPPTAGWGLGIDRLVMLLLDKVSIRDVILFPAMKPIKNLDSDLQKEQ</sequence>
<dbReference type="Pfam" id="PF00152">
    <property type="entry name" value="tRNA-synt_2"/>
    <property type="match status" value="1"/>
</dbReference>
<evidence type="ECO:0000313" key="12">
    <source>
        <dbReference type="EMBL" id="SUX11568.1"/>
    </source>
</evidence>
<dbReference type="Proteomes" id="UP000254920">
    <property type="component" value="Unassembled WGS sequence"/>
</dbReference>
<comment type="subcellular location">
    <subcellularLocation>
        <location evidence="9">Cytoplasm</location>
    </subcellularLocation>
</comment>
<proteinExistence type="inferred from homology"/>
<protein>
    <recommendedName>
        <fullName evidence="9">Lysine--tRNA ligase</fullName>
        <ecNumber evidence="9">6.1.1.6</ecNumber>
    </recommendedName>
    <alternativeName>
        <fullName evidence="9">Lysyl-tRNA synthetase</fullName>
        <shortName evidence="9">LysRS</shortName>
    </alternativeName>
</protein>
<dbReference type="InterPro" id="IPR018149">
    <property type="entry name" value="Lys-tRNA-synth_II_C"/>
</dbReference>
<dbReference type="PRINTS" id="PR00982">
    <property type="entry name" value="TRNASYNTHLYS"/>
</dbReference>
<dbReference type="CDD" id="cd04322">
    <property type="entry name" value="LysRS_N"/>
    <property type="match status" value="1"/>
</dbReference>
<dbReference type="InterPro" id="IPR002313">
    <property type="entry name" value="Lys-tRNA-ligase_II"/>
</dbReference>
<name>A0A381DLQ2_9BACT</name>
<dbReference type="STRING" id="32024.GCA_000788295_00478"/>
<comment type="similarity">
    <text evidence="1 9">Belongs to the class-II aminoacyl-tRNA synthetase family.</text>
</comment>
<keyword evidence="5 9" id="KW-0067">ATP-binding</keyword>
<evidence type="ECO:0000256" key="6">
    <source>
        <dbReference type="ARBA" id="ARBA00022917"/>
    </source>
</evidence>